<comment type="caution">
    <text evidence="2">The sequence shown here is derived from an EMBL/GenBank/DDBJ whole genome shotgun (WGS) entry which is preliminary data.</text>
</comment>
<proteinExistence type="predicted"/>
<dbReference type="Proteomes" id="UP001595947">
    <property type="component" value="Unassembled WGS sequence"/>
</dbReference>
<evidence type="ECO:0000256" key="1">
    <source>
        <dbReference type="SAM" id="MobiDB-lite"/>
    </source>
</evidence>
<name>A0ABV9YUR7_9PSEU</name>
<reference evidence="3" key="1">
    <citation type="journal article" date="2019" name="Int. J. Syst. Evol. Microbiol.">
        <title>The Global Catalogue of Microorganisms (GCM) 10K type strain sequencing project: providing services to taxonomists for standard genome sequencing and annotation.</title>
        <authorList>
            <consortium name="The Broad Institute Genomics Platform"/>
            <consortium name="The Broad Institute Genome Sequencing Center for Infectious Disease"/>
            <person name="Wu L."/>
            <person name="Ma J."/>
        </authorList>
    </citation>
    <scope>NUCLEOTIDE SEQUENCE [LARGE SCALE GENOMIC DNA]</scope>
    <source>
        <strain evidence="3">CGMCC 4.7093</strain>
    </source>
</reference>
<keyword evidence="3" id="KW-1185">Reference proteome</keyword>
<evidence type="ECO:0000313" key="2">
    <source>
        <dbReference type="EMBL" id="MFC5065140.1"/>
    </source>
</evidence>
<dbReference type="RefSeq" id="WP_378038476.1">
    <property type="nucleotide sequence ID" value="NZ_JBHSIV010000031.1"/>
</dbReference>
<feature type="region of interest" description="Disordered" evidence="1">
    <location>
        <begin position="1"/>
        <end position="99"/>
    </location>
</feature>
<organism evidence="2 3">
    <name type="scientific">Actinomycetospora atypica</name>
    <dbReference type="NCBI Taxonomy" id="1290095"/>
    <lineage>
        <taxon>Bacteria</taxon>
        <taxon>Bacillati</taxon>
        <taxon>Actinomycetota</taxon>
        <taxon>Actinomycetes</taxon>
        <taxon>Pseudonocardiales</taxon>
        <taxon>Pseudonocardiaceae</taxon>
        <taxon>Actinomycetospora</taxon>
    </lineage>
</organism>
<feature type="compositionally biased region" description="Basic and acidic residues" evidence="1">
    <location>
        <begin position="1"/>
        <end position="18"/>
    </location>
</feature>
<protein>
    <recommendedName>
        <fullName evidence="4">Antitoxin</fullName>
    </recommendedName>
</protein>
<sequence>MGLKDKMQHVVDRAKGEDGPLGQPEASHPSEQDVPADPAVASSRATGGEHEGTVDDSGAFSDATSVTGTGETGDFVGRVAGDDPAYAGETGAEARRAAE</sequence>
<evidence type="ECO:0000313" key="3">
    <source>
        <dbReference type="Proteomes" id="UP001595947"/>
    </source>
</evidence>
<gene>
    <name evidence="2" type="ORF">ACFPBZ_23190</name>
</gene>
<evidence type="ECO:0008006" key="4">
    <source>
        <dbReference type="Google" id="ProtNLM"/>
    </source>
</evidence>
<accession>A0ABV9YUR7</accession>
<dbReference type="EMBL" id="JBHSIV010000031">
    <property type="protein sequence ID" value="MFC5065140.1"/>
    <property type="molecule type" value="Genomic_DNA"/>
</dbReference>